<comment type="caution">
    <text evidence="1">The sequence shown here is derived from an EMBL/GenBank/DDBJ whole genome shotgun (WGS) entry which is preliminary data.</text>
</comment>
<evidence type="ECO:0000313" key="2">
    <source>
        <dbReference type="Proteomes" id="UP001198571"/>
    </source>
</evidence>
<keyword evidence="2" id="KW-1185">Reference proteome</keyword>
<name>A0ABS8CQ41_9RHOB</name>
<organism evidence="1 2">
    <name type="scientific">Pseudogemmobacter faecipullorum</name>
    <dbReference type="NCBI Taxonomy" id="2755041"/>
    <lineage>
        <taxon>Bacteria</taxon>
        <taxon>Pseudomonadati</taxon>
        <taxon>Pseudomonadota</taxon>
        <taxon>Alphaproteobacteria</taxon>
        <taxon>Rhodobacterales</taxon>
        <taxon>Paracoccaceae</taxon>
        <taxon>Pseudogemmobacter</taxon>
    </lineage>
</organism>
<dbReference type="EMBL" id="JACDXX010000017">
    <property type="protein sequence ID" value="MCB5411516.1"/>
    <property type="molecule type" value="Genomic_DNA"/>
</dbReference>
<dbReference type="RefSeq" id="WP_226936988.1">
    <property type="nucleotide sequence ID" value="NZ_JACDXX010000017.1"/>
</dbReference>
<gene>
    <name evidence="1" type="ORF">H0485_16110</name>
</gene>
<accession>A0ABS8CQ41</accession>
<evidence type="ECO:0000313" key="1">
    <source>
        <dbReference type="EMBL" id="MCB5411516.1"/>
    </source>
</evidence>
<reference evidence="1 2" key="1">
    <citation type="submission" date="2020-07" db="EMBL/GenBank/DDBJ databases">
        <title>Pseudogemmobacter sp. nov., isolated from poultry manure in Taiwan.</title>
        <authorList>
            <person name="Lin S.-Y."/>
            <person name="Tang Y.-S."/>
            <person name="Young C.-C."/>
        </authorList>
    </citation>
    <scope>NUCLEOTIDE SEQUENCE [LARGE SCALE GENOMIC DNA]</scope>
    <source>
        <strain evidence="1 2">CC-YST710</strain>
    </source>
</reference>
<dbReference type="Proteomes" id="UP001198571">
    <property type="component" value="Unassembled WGS sequence"/>
</dbReference>
<protein>
    <recommendedName>
        <fullName evidence="3">Transposase</fullName>
    </recommendedName>
</protein>
<sequence>MGKRQTFTEAQLSRAVKVAEKHGKVAIQTHLGIAFIAPEAINHTATTENAADAWFRENGQDSSERY</sequence>
<proteinExistence type="predicted"/>
<evidence type="ECO:0008006" key="3">
    <source>
        <dbReference type="Google" id="ProtNLM"/>
    </source>
</evidence>